<dbReference type="GO" id="GO:0000160">
    <property type="term" value="P:phosphorelay signal transduction system"/>
    <property type="evidence" value="ECO:0007669"/>
    <property type="project" value="InterPro"/>
</dbReference>
<reference evidence="1 2" key="1">
    <citation type="submission" date="2015-04" db="EMBL/GenBank/DDBJ databases">
        <authorList>
            <person name="Syromyatnikov M.Y."/>
            <person name="Popov V.N."/>
        </authorList>
    </citation>
    <scope>NUCLEOTIDE SEQUENCE [LARGE SCALE GENOMIC DNA]</scope>
    <source>
        <strain evidence="1 2">CECT 5292</strain>
    </source>
</reference>
<accession>A0A0U1NJV0</accession>
<dbReference type="EMBL" id="CVQV01000005">
    <property type="protein sequence ID" value="CRK75026.1"/>
    <property type="molecule type" value="Genomic_DNA"/>
</dbReference>
<keyword evidence="2" id="KW-1185">Reference proteome</keyword>
<dbReference type="SUPFAM" id="SSF47226">
    <property type="entry name" value="Histidine-containing phosphotransfer domain, HPT domain"/>
    <property type="match status" value="1"/>
</dbReference>
<evidence type="ECO:0000313" key="2">
    <source>
        <dbReference type="Proteomes" id="UP000048949"/>
    </source>
</evidence>
<dbReference type="STRING" id="282199.GCA_001049735_01066"/>
<sequence>MVEKITRLDMRDRATLDRDCLAQLYAELGQQGAEGVVCRALEELAARVARAHQHMLDGEHAALMKTAKSNVSIAEQIGLLELSTACLAVVDAAGGGDGVAIVATVTRMQRVAEASLSAVWEMQDVSF</sequence>
<dbReference type="Proteomes" id="UP000048949">
    <property type="component" value="Unassembled WGS sequence"/>
</dbReference>
<protein>
    <submittedName>
        <fullName evidence="1">Uncharacterized protein</fullName>
    </submittedName>
</protein>
<dbReference type="InterPro" id="IPR036641">
    <property type="entry name" value="HPT_dom_sf"/>
</dbReference>
<name>A0A0U1NJV0_9RHOB</name>
<organism evidence="1 2">
    <name type="scientific">Nereida ignava</name>
    <dbReference type="NCBI Taxonomy" id="282199"/>
    <lineage>
        <taxon>Bacteria</taxon>
        <taxon>Pseudomonadati</taxon>
        <taxon>Pseudomonadota</taxon>
        <taxon>Alphaproteobacteria</taxon>
        <taxon>Rhodobacterales</taxon>
        <taxon>Roseobacteraceae</taxon>
        <taxon>Nereida</taxon>
    </lineage>
</organism>
<proteinExistence type="predicted"/>
<evidence type="ECO:0000313" key="1">
    <source>
        <dbReference type="EMBL" id="CRK75026.1"/>
    </source>
</evidence>
<gene>
    <name evidence="1" type="ORF">NIG5292_01067</name>
</gene>
<dbReference type="AlphaFoldDB" id="A0A0U1NJV0"/>